<reference evidence="3" key="1">
    <citation type="submission" date="2025-08" db="UniProtKB">
        <authorList>
            <consortium name="RefSeq"/>
        </authorList>
    </citation>
    <scope>IDENTIFICATION</scope>
    <source>
        <strain evidence="3">Ishihara</strain>
        <tissue evidence="3">Whole body</tissue>
    </source>
</reference>
<dbReference type="GO" id="GO:0005615">
    <property type="term" value="C:extracellular space"/>
    <property type="evidence" value="ECO:0007669"/>
    <property type="project" value="TreeGrafter"/>
</dbReference>
<keyword evidence="1" id="KW-0732">Signal</keyword>
<keyword evidence="2" id="KW-1185">Reference proteome</keyword>
<dbReference type="OrthoDB" id="8190514at2759"/>
<dbReference type="SMART" id="SM00700">
    <property type="entry name" value="JHBP"/>
    <property type="match status" value="1"/>
</dbReference>
<protein>
    <submittedName>
        <fullName evidence="3">Uncharacterized protein LOC111357555</fullName>
    </submittedName>
</protein>
<dbReference type="InterPro" id="IPR010562">
    <property type="entry name" value="Haemolymph_juvenile_hormone-bd"/>
</dbReference>
<name>A0A9J7EGH7_SPOLT</name>
<organism evidence="2 3">
    <name type="scientific">Spodoptera litura</name>
    <name type="common">Asian cotton leafworm</name>
    <dbReference type="NCBI Taxonomy" id="69820"/>
    <lineage>
        <taxon>Eukaryota</taxon>
        <taxon>Metazoa</taxon>
        <taxon>Ecdysozoa</taxon>
        <taxon>Arthropoda</taxon>
        <taxon>Hexapoda</taxon>
        <taxon>Insecta</taxon>
        <taxon>Pterygota</taxon>
        <taxon>Neoptera</taxon>
        <taxon>Endopterygota</taxon>
        <taxon>Lepidoptera</taxon>
        <taxon>Glossata</taxon>
        <taxon>Ditrysia</taxon>
        <taxon>Noctuoidea</taxon>
        <taxon>Noctuidae</taxon>
        <taxon>Amphipyrinae</taxon>
        <taxon>Spodoptera</taxon>
    </lineage>
</organism>
<dbReference type="RefSeq" id="XP_022828067.1">
    <property type="nucleotide sequence ID" value="XM_022972299.1"/>
</dbReference>
<gene>
    <name evidence="3" type="primary">LOC111357555</name>
</gene>
<dbReference type="Proteomes" id="UP000301870">
    <property type="component" value="Chromosome 25"/>
</dbReference>
<dbReference type="KEGG" id="sliu:111357555"/>
<dbReference type="Gene3D" id="3.15.10.30">
    <property type="entry name" value="Haemolymph juvenile hormone binding protein"/>
    <property type="match status" value="1"/>
</dbReference>
<feature type="signal peptide" evidence="1">
    <location>
        <begin position="1"/>
        <end position="18"/>
    </location>
</feature>
<feature type="chain" id="PRO_5039908594" evidence="1">
    <location>
        <begin position="19"/>
        <end position="241"/>
    </location>
</feature>
<dbReference type="AlphaFoldDB" id="A0A9J7EGH7"/>
<sequence length="241" mass="27283">MFKIIILFLFSVFIGVQPVPTLAFQQCKKTDVPCLNKNIDTIFKQSIKGDPDLGIKTLDPMHHDKVVGELGVIEYQLYNSTVDGFSNCNVVNTKLDLEKREFNFRIVCPLLVMYGVYNISGTLIVMPIEGLGDYKLICKGYDIQVETDIKINQDNDGMKHMTVKYFKVDGELTIGMTTDLQNLFDGKQPQLAKDVLKFANDNWDPVAKLLQGPVFGANFAKITKNINKYLKHIPLNQIIEE</sequence>
<dbReference type="GeneID" id="111357555"/>
<dbReference type="InterPro" id="IPR038606">
    <property type="entry name" value="To_sf"/>
</dbReference>
<proteinExistence type="predicted"/>
<dbReference type="PANTHER" id="PTHR11008:SF41">
    <property type="entry name" value="RE70318P"/>
    <property type="match status" value="1"/>
</dbReference>
<accession>A0A9J7EGH7</accession>
<dbReference type="PANTHER" id="PTHR11008">
    <property type="entry name" value="PROTEIN TAKEOUT-LIKE PROTEIN"/>
    <property type="match status" value="1"/>
</dbReference>
<dbReference type="Pfam" id="PF06585">
    <property type="entry name" value="JHBP"/>
    <property type="match status" value="1"/>
</dbReference>
<evidence type="ECO:0000313" key="3">
    <source>
        <dbReference type="RefSeq" id="XP_022828067.1"/>
    </source>
</evidence>
<evidence type="ECO:0000256" key="1">
    <source>
        <dbReference type="SAM" id="SignalP"/>
    </source>
</evidence>
<evidence type="ECO:0000313" key="2">
    <source>
        <dbReference type="Proteomes" id="UP000301870"/>
    </source>
</evidence>